<sequence>MFHTLFNWFKAPNKTDLAPTGLLTRPPEHAPLRPLLLRVFDVTGQLRLAAGRGLGSLNLGLKEGASRATQLEQMLVNTEGRIDRSREVAARIEERLLADTSASAGRLREGLASGEAELARVRGSTLEVIDSIEQVARQINIVALNASIEAARAGEQGRGFAVVASEVRMLAQRALEASVQARAGLDFSSLQQRLDGLSDSTSQELDALAGTINHALVELRGNFDTIAADLDQASQHNRVVAETLPVLTQRLETVDTRLSQVEALEKDVRVALDATTEPDAALTQTLNQRHLLQAAGSDAVQRIRARGRLRVAVEPGFVGLSFRLRAGGALQGLDVEYAQAFARHLGVQVEFVETVWDQCLGLPYFGRDFREAPVDLVWSALPPAPEFTGLTFSQPYTRHPMVLARRRNDTRVTGLLSLEGKVLGCGYDPGAFEALQAAGVRWQANRDLPGASVQLGSLIAYPDPTRIYDALADARIDAFFVERPIFHWAASAPESPWSSRLQLVPNGLIDDELPYVVGAADTPEGHALIAEVNHFLRVFSGTTQQIAIECRWQGLST</sequence>
<dbReference type="Pfam" id="PF00015">
    <property type="entry name" value="MCPsignal"/>
    <property type="match status" value="1"/>
</dbReference>
<dbReference type="Proteomes" id="UP001595729">
    <property type="component" value="Unassembled WGS sequence"/>
</dbReference>
<dbReference type="RefSeq" id="WP_382173719.1">
    <property type="nucleotide sequence ID" value="NZ_JBHRXX010000005.1"/>
</dbReference>
<name>A0ABV7W2Q1_9BURK</name>
<keyword evidence="1 2" id="KW-0807">Transducer</keyword>
<dbReference type="PANTHER" id="PTHR32089">
    <property type="entry name" value="METHYL-ACCEPTING CHEMOTAXIS PROTEIN MCPB"/>
    <property type="match status" value="1"/>
</dbReference>
<protein>
    <submittedName>
        <fullName evidence="4">Methyl-accepting chemotaxis protein</fullName>
    </submittedName>
</protein>
<dbReference type="InterPro" id="IPR004089">
    <property type="entry name" value="MCPsignal_dom"/>
</dbReference>
<accession>A0ABV7W2Q1</accession>
<evidence type="ECO:0000256" key="1">
    <source>
        <dbReference type="ARBA" id="ARBA00023224"/>
    </source>
</evidence>
<comment type="caution">
    <text evidence="4">The sequence shown here is derived from an EMBL/GenBank/DDBJ whole genome shotgun (WGS) entry which is preliminary data.</text>
</comment>
<dbReference type="EMBL" id="JBHRXX010000005">
    <property type="protein sequence ID" value="MFC3684084.1"/>
    <property type="molecule type" value="Genomic_DNA"/>
</dbReference>
<evidence type="ECO:0000313" key="4">
    <source>
        <dbReference type="EMBL" id="MFC3684084.1"/>
    </source>
</evidence>
<dbReference type="PROSITE" id="PS50111">
    <property type="entry name" value="CHEMOTAXIS_TRANSDUC_2"/>
    <property type="match status" value="1"/>
</dbReference>
<evidence type="ECO:0000256" key="2">
    <source>
        <dbReference type="PROSITE-ProRule" id="PRU00284"/>
    </source>
</evidence>
<gene>
    <name evidence="4" type="ORF">ACFOPI_10810</name>
</gene>
<organism evidence="4 5">
    <name type="scientific">Hydrogenophaga luteola</name>
    <dbReference type="NCBI Taxonomy" id="1591122"/>
    <lineage>
        <taxon>Bacteria</taxon>
        <taxon>Pseudomonadati</taxon>
        <taxon>Pseudomonadota</taxon>
        <taxon>Betaproteobacteria</taxon>
        <taxon>Burkholderiales</taxon>
        <taxon>Comamonadaceae</taxon>
        <taxon>Hydrogenophaga</taxon>
    </lineage>
</organism>
<keyword evidence="5" id="KW-1185">Reference proteome</keyword>
<dbReference type="Gene3D" id="3.40.190.10">
    <property type="entry name" value="Periplasmic binding protein-like II"/>
    <property type="match status" value="2"/>
</dbReference>
<dbReference type="SMART" id="SM00283">
    <property type="entry name" value="MA"/>
    <property type="match status" value="1"/>
</dbReference>
<evidence type="ECO:0000259" key="3">
    <source>
        <dbReference type="PROSITE" id="PS50111"/>
    </source>
</evidence>
<dbReference type="SUPFAM" id="SSF53850">
    <property type="entry name" value="Periplasmic binding protein-like II"/>
    <property type="match status" value="1"/>
</dbReference>
<dbReference type="InterPro" id="IPR001638">
    <property type="entry name" value="Solute-binding_3/MltF_N"/>
</dbReference>
<dbReference type="SMART" id="SM00062">
    <property type="entry name" value="PBPb"/>
    <property type="match status" value="1"/>
</dbReference>
<dbReference type="PANTHER" id="PTHR32089:SF112">
    <property type="entry name" value="LYSOZYME-LIKE PROTEIN-RELATED"/>
    <property type="match status" value="1"/>
</dbReference>
<evidence type="ECO:0000313" key="5">
    <source>
        <dbReference type="Proteomes" id="UP001595729"/>
    </source>
</evidence>
<reference evidence="5" key="1">
    <citation type="journal article" date="2019" name="Int. J. Syst. Evol. Microbiol.">
        <title>The Global Catalogue of Microorganisms (GCM) 10K type strain sequencing project: providing services to taxonomists for standard genome sequencing and annotation.</title>
        <authorList>
            <consortium name="The Broad Institute Genomics Platform"/>
            <consortium name="The Broad Institute Genome Sequencing Center for Infectious Disease"/>
            <person name="Wu L."/>
            <person name="Ma J."/>
        </authorList>
    </citation>
    <scope>NUCLEOTIDE SEQUENCE [LARGE SCALE GENOMIC DNA]</scope>
    <source>
        <strain evidence="5">KCTC 42501</strain>
    </source>
</reference>
<dbReference type="SUPFAM" id="SSF58104">
    <property type="entry name" value="Methyl-accepting chemotaxis protein (MCP) signaling domain"/>
    <property type="match status" value="1"/>
</dbReference>
<dbReference type="Pfam" id="PF00497">
    <property type="entry name" value="SBP_bac_3"/>
    <property type="match status" value="1"/>
</dbReference>
<proteinExistence type="predicted"/>
<dbReference type="Gene3D" id="1.10.287.950">
    <property type="entry name" value="Methyl-accepting chemotaxis protein"/>
    <property type="match status" value="1"/>
</dbReference>
<feature type="domain" description="Methyl-accepting transducer" evidence="3">
    <location>
        <begin position="68"/>
        <end position="183"/>
    </location>
</feature>